<evidence type="ECO:0000313" key="3">
    <source>
        <dbReference type="Proteomes" id="UP000266239"/>
    </source>
</evidence>
<feature type="region of interest" description="Disordered" evidence="1">
    <location>
        <begin position="85"/>
        <end position="105"/>
    </location>
</feature>
<comment type="caution">
    <text evidence="2">The sequence shown here is derived from an EMBL/GenBank/DDBJ whole genome shotgun (WGS) entry which is preliminary data.</text>
</comment>
<protein>
    <submittedName>
        <fullName evidence="2">Uncharacterized protein</fullName>
    </submittedName>
</protein>
<proteinExistence type="predicted"/>
<reference evidence="2 3" key="1">
    <citation type="submission" date="2018-08" db="EMBL/GenBank/DDBJ databases">
        <title>Aphanomyces genome sequencing and annotation.</title>
        <authorList>
            <person name="Minardi D."/>
            <person name="Oidtmann B."/>
            <person name="Van Der Giezen M."/>
            <person name="Studholme D.J."/>
        </authorList>
    </citation>
    <scope>NUCLEOTIDE SEQUENCE [LARGE SCALE GENOMIC DNA]</scope>
    <source>
        <strain evidence="2 3">Yx</strain>
    </source>
</reference>
<organism evidence="2 3">
    <name type="scientific">Aphanomyces astaci</name>
    <name type="common">Crayfish plague agent</name>
    <dbReference type="NCBI Taxonomy" id="112090"/>
    <lineage>
        <taxon>Eukaryota</taxon>
        <taxon>Sar</taxon>
        <taxon>Stramenopiles</taxon>
        <taxon>Oomycota</taxon>
        <taxon>Saprolegniomycetes</taxon>
        <taxon>Saprolegniales</taxon>
        <taxon>Verrucalvaceae</taxon>
        <taxon>Aphanomyces</taxon>
    </lineage>
</organism>
<gene>
    <name evidence="2" type="ORF">DYB25_003022</name>
</gene>
<dbReference type="Proteomes" id="UP000266239">
    <property type="component" value="Unassembled WGS sequence"/>
</dbReference>
<name>A0A397B2A5_APHAT</name>
<feature type="compositionally biased region" description="Basic residues" evidence="1">
    <location>
        <begin position="85"/>
        <end position="99"/>
    </location>
</feature>
<sequence>MQRYCAVCSFERDLRLIKTQRFTVHQVYLCTKAHVAHIGDQTMVASNLCPHIAWDCWDKFHRFYEPKGLFKANGKIDRSNDLYKAKKANKSKKPNKPNAKKALIL</sequence>
<accession>A0A397B2A5</accession>
<evidence type="ECO:0000256" key="1">
    <source>
        <dbReference type="SAM" id="MobiDB-lite"/>
    </source>
</evidence>
<dbReference type="AlphaFoldDB" id="A0A397B2A5"/>
<evidence type="ECO:0000313" key="2">
    <source>
        <dbReference type="EMBL" id="RHY12289.1"/>
    </source>
</evidence>
<dbReference type="EMBL" id="QUTA01006187">
    <property type="protein sequence ID" value="RHY12289.1"/>
    <property type="molecule type" value="Genomic_DNA"/>
</dbReference>